<keyword evidence="10" id="KW-1185">Reference proteome</keyword>
<organism evidence="9 10">
    <name type="scientific">Patiria miniata</name>
    <name type="common">Bat star</name>
    <name type="synonym">Asterina miniata</name>
    <dbReference type="NCBI Taxonomy" id="46514"/>
    <lineage>
        <taxon>Eukaryota</taxon>
        <taxon>Metazoa</taxon>
        <taxon>Echinodermata</taxon>
        <taxon>Eleutherozoa</taxon>
        <taxon>Asterozoa</taxon>
        <taxon>Asteroidea</taxon>
        <taxon>Valvatacea</taxon>
        <taxon>Valvatida</taxon>
        <taxon>Asterinidae</taxon>
        <taxon>Patiria</taxon>
    </lineage>
</organism>
<evidence type="ECO:0000259" key="6">
    <source>
        <dbReference type="PROSITE" id="PS50004"/>
    </source>
</evidence>
<dbReference type="Gene3D" id="1.10.555.10">
    <property type="entry name" value="Rho GTPase activation protein"/>
    <property type="match status" value="1"/>
</dbReference>
<dbReference type="AlphaFoldDB" id="A0A914A5M3"/>
<dbReference type="SMART" id="SM00239">
    <property type="entry name" value="C2"/>
    <property type="match status" value="1"/>
</dbReference>
<dbReference type="RefSeq" id="XP_038059103.1">
    <property type="nucleotide sequence ID" value="XM_038203175.1"/>
</dbReference>
<feature type="compositionally biased region" description="Acidic residues" evidence="4">
    <location>
        <begin position="155"/>
        <end position="179"/>
    </location>
</feature>
<keyword evidence="3" id="KW-0344">Guanine-nucleotide releasing factor</keyword>
<dbReference type="PROSITE" id="PS50004">
    <property type="entry name" value="C2"/>
    <property type="match status" value="1"/>
</dbReference>
<evidence type="ECO:0000256" key="4">
    <source>
        <dbReference type="SAM" id="MobiDB-lite"/>
    </source>
</evidence>
<accession>A0A914A5M3</accession>
<dbReference type="SMART" id="SM00325">
    <property type="entry name" value="RhoGEF"/>
    <property type="match status" value="1"/>
</dbReference>
<feature type="domain" description="DH" evidence="7">
    <location>
        <begin position="371"/>
        <end position="557"/>
    </location>
</feature>
<feature type="compositionally biased region" description="Low complexity" evidence="4">
    <location>
        <begin position="294"/>
        <end position="322"/>
    </location>
</feature>
<dbReference type="Gene3D" id="2.60.40.150">
    <property type="entry name" value="C2 domain"/>
    <property type="match status" value="1"/>
</dbReference>
<dbReference type="OrthoDB" id="79452at2759"/>
<evidence type="ECO:0000259" key="8">
    <source>
        <dbReference type="PROSITE" id="PS50238"/>
    </source>
</evidence>
<feature type="domain" description="PH" evidence="5">
    <location>
        <begin position="569"/>
        <end position="749"/>
    </location>
</feature>
<evidence type="ECO:0000256" key="3">
    <source>
        <dbReference type="ARBA" id="ARBA00022658"/>
    </source>
</evidence>
<feature type="region of interest" description="Disordered" evidence="4">
    <location>
        <begin position="664"/>
        <end position="688"/>
    </location>
</feature>
<dbReference type="GO" id="GO:0043197">
    <property type="term" value="C:dendritic spine"/>
    <property type="evidence" value="ECO:0007669"/>
    <property type="project" value="UniProtKB-SubCell"/>
</dbReference>
<dbReference type="GO" id="GO:0016020">
    <property type="term" value="C:membrane"/>
    <property type="evidence" value="ECO:0007669"/>
    <property type="project" value="TreeGrafter"/>
</dbReference>
<dbReference type="InterPro" id="IPR035899">
    <property type="entry name" value="DBL_dom_sf"/>
</dbReference>
<dbReference type="GO" id="GO:0030424">
    <property type="term" value="C:axon"/>
    <property type="evidence" value="ECO:0007669"/>
    <property type="project" value="UniProtKB-SubCell"/>
</dbReference>
<feature type="region of interest" description="Disordered" evidence="4">
    <location>
        <begin position="256"/>
        <end position="357"/>
    </location>
</feature>
<evidence type="ECO:0000313" key="9">
    <source>
        <dbReference type="EnsemblMetazoa" id="XP_038059103.1"/>
    </source>
</evidence>
<evidence type="ECO:0008006" key="11">
    <source>
        <dbReference type="Google" id="ProtNLM"/>
    </source>
</evidence>
<dbReference type="SUPFAM" id="SSF50729">
    <property type="entry name" value="PH domain-like"/>
    <property type="match status" value="1"/>
</dbReference>
<dbReference type="InterPro" id="IPR000219">
    <property type="entry name" value="DH_dom"/>
</dbReference>
<dbReference type="SUPFAM" id="SSF49562">
    <property type="entry name" value="C2 domain (Calcium/lipid-binding domain, CaLB)"/>
    <property type="match status" value="1"/>
</dbReference>
<feature type="compositionally biased region" description="Basic residues" evidence="4">
    <location>
        <begin position="259"/>
        <end position="269"/>
    </location>
</feature>
<dbReference type="InterPro" id="IPR035892">
    <property type="entry name" value="C2_domain_sf"/>
</dbReference>
<feature type="domain" description="Rho-GAP" evidence="8">
    <location>
        <begin position="924"/>
        <end position="1124"/>
    </location>
</feature>
<comment type="subcellular location">
    <subcellularLocation>
        <location evidence="1">Cell projection</location>
        <location evidence="1">Axon</location>
    </subcellularLocation>
    <subcellularLocation>
        <location evidence="2">Cell projection</location>
        <location evidence="2">Dendritic spine</location>
    </subcellularLocation>
</comment>
<feature type="domain" description="C2" evidence="6">
    <location>
        <begin position="774"/>
        <end position="889"/>
    </location>
</feature>
<dbReference type="GO" id="GO:0007165">
    <property type="term" value="P:signal transduction"/>
    <property type="evidence" value="ECO:0007669"/>
    <property type="project" value="InterPro"/>
</dbReference>
<dbReference type="PANTHER" id="PTHR23182:SF1">
    <property type="entry name" value="RHO GTPASE ACTIVATING PROTEIN AT 1A, ISOFORM E"/>
    <property type="match status" value="1"/>
</dbReference>
<evidence type="ECO:0000256" key="1">
    <source>
        <dbReference type="ARBA" id="ARBA00004489"/>
    </source>
</evidence>
<feature type="region of interest" description="Disordered" evidence="4">
    <location>
        <begin position="212"/>
        <end position="238"/>
    </location>
</feature>
<sequence>MAVNHIRRITPHDTVNLTIKEQFSFEWKENFGELEVPEMTFLKMKIPEQSDRKSTDVSKATGFSEVDSEILTNLEEDLKENTSRIHKLRHELKLEKFCQDWLKKEINRYNRASEGLDAGSTGSEESEMCLDTDDDTDAMMTDKGGLDTPRGSMEMDTDESREPDDEKDPDKEEETEEPLYDNRQNLTIQDDSSDDDIEGIYENLDFLRKLQNGNVSNEDSEGEDVFPHSPDPDCPLTTSMRVSTVIDLNKVTVVDGHRHLPPKPLRRSPARAAPIPPSRSLPPASEESDNMQNADSPSPSATSTPDASVSSNEGSGSASSLGQDNRPKVSIPRPTDIVVTPAGATSPEPDQPTKEQLAHRLSTPDVEILNVRRILLCGTLESELKYVHTMEELQKVMKTFKASMTTSQPILAPEDYDTLFFKIPELCEVHREFCNHMEPKLQEWTPEQTYGDSFKLLASHFGVHEEYIANYKKAMACLERLKKESERFNAISVSIKLPNGVTYTMESMLNTPLQRITKLTMVLSDLLKRTPPAHEDYSILAQVLEKTRTFFKQIDDATRETDTSKQKRRLIKESYLVEFSEERKLRHVLLWSDLIICAKEKPVSGMFHRDKAQYDCQWYMPLAELSLTPNERSEAPGKITNMSDQELDDLKKVITDLKASIRKETNSGVPSSPGGLSRLHSTGRRQSKQLVKTMEAKKKELATHEGTVIIESPKLHLHLYHHQGKTYTLLMSSDYERSEWKEAILTAKRECRVTPSLTPYHIEKLLTKCRRGRKINNIGSILIKDEEELLFGTLHVMVHQAKGLKVPAQMYCCLEVDSYGIISLRARTTKSENSKMPTWNQEFGLEVEGAQTLRILCYDYTKGLEDEMIDKGAKTLTRSEIGKRELKTTIKMDKLEIDIALRFESTEKVLKRVQSKKKLGVFGVRISNLCHREGTKIPNIVKLCVEEVEKRGMFEMGIYRISGSSADIQKLKKLFEINSRHISVRLKQAEIHAVAGLIKHYFRELPEPLFTQSLYSKFQDGIGLKDPDAKRELMITVLKSIPEPNKSIVFYVFNHLKRIASNESTNKMHLHNLATVFGPTLIGPAPKLVGPGGMSPTAGLLGMSDAMTQVGILYYFLEHYSSCDSV</sequence>
<dbReference type="PANTHER" id="PTHR23182">
    <property type="entry name" value="BREAKPOINT CLUSTER REGION PROTEIN BCR"/>
    <property type="match status" value="1"/>
</dbReference>
<dbReference type="InterPro" id="IPR008936">
    <property type="entry name" value="Rho_GTPase_activation_prot"/>
</dbReference>
<dbReference type="OMA" id="HDLMPFI"/>
<dbReference type="PROSITE" id="PS50238">
    <property type="entry name" value="RHOGAP"/>
    <property type="match status" value="1"/>
</dbReference>
<dbReference type="GO" id="GO:0005085">
    <property type="term" value="F:guanyl-nucleotide exchange factor activity"/>
    <property type="evidence" value="ECO:0007669"/>
    <property type="project" value="UniProtKB-KW"/>
</dbReference>
<dbReference type="InterPro" id="IPR000008">
    <property type="entry name" value="C2_dom"/>
</dbReference>
<feature type="region of interest" description="Disordered" evidence="4">
    <location>
        <begin position="114"/>
        <end position="199"/>
    </location>
</feature>
<evidence type="ECO:0000256" key="2">
    <source>
        <dbReference type="ARBA" id="ARBA00004552"/>
    </source>
</evidence>
<dbReference type="InterPro" id="IPR000198">
    <property type="entry name" value="RhoGAP_dom"/>
</dbReference>
<dbReference type="PROSITE" id="PS50010">
    <property type="entry name" value="DH_2"/>
    <property type="match status" value="1"/>
</dbReference>
<evidence type="ECO:0000259" key="7">
    <source>
        <dbReference type="PROSITE" id="PS50010"/>
    </source>
</evidence>
<proteinExistence type="predicted"/>
<dbReference type="Pfam" id="PF00168">
    <property type="entry name" value="C2"/>
    <property type="match status" value="1"/>
</dbReference>
<evidence type="ECO:0000313" key="10">
    <source>
        <dbReference type="Proteomes" id="UP000887568"/>
    </source>
</evidence>
<evidence type="ECO:0000259" key="5">
    <source>
        <dbReference type="PROSITE" id="PS50003"/>
    </source>
</evidence>
<dbReference type="SMART" id="SM00324">
    <property type="entry name" value="RhoGAP"/>
    <property type="match status" value="1"/>
</dbReference>
<name>A0A914A5M3_PATMI</name>
<dbReference type="CDD" id="cd00160">
    <property type="entry name" value="RhoGEF"/>
    <property type="match status" value="1"/>
</dbReference>
<dbReference type="Pfam" id="PF00620">
    <property type="entry name" value="RhoGAP"/>
    <property type="match status" value="1"/>
</dbReference>
<protein>
    <recommendedName>
        <fullName evidence="11">Active breakpoint cluster region-related protein</fullName>
    </recommendedName>
</protein>
<dbReference type="InterPro" id="IPR001849">
    <property type="entry name" value="PH_domain"/>
</dbReference>
<reference evidence="9" key="1">
    <citation type="submission" date="2022-11" db="UniProtKB">
        <authorList>
            <consortium name="EnsemblMetazoa"/>
        </authorList>
    </citation>
    <scope>IDENTIFICATION</scope>
</reference>
<dbReference type="GO" id="GO:0005096">
    <property type="term" value="F:GTPase activator activity"/>
    <property type="evidence" value="ECO:0007669"/>
    <property type="project" value="InterPro"/>
</dbReference>
<feature type="compositionally biased region" description="Acidic residues" evidence="4">
    <location>
        <begin position="124"/>
        <end position="137"/>
    </location>
</feature>
<dbReference type="Pfam" id="PF00621">
    <property type="entry name" value="RhoGEF"/>
    <property type="match status" value="1"/>
</dbReference>
<dbReference type="PROSITE" id="PS50003">
    <property type="entry name" value="PH_DOMAIN"/>
    <property type="match status" value="1"/>
</dbReference>
<dbReference type="SUPFAM" id="SSF48350">
    <property type="entry name" value="GTPase activation domain, GAP"/>
    <property type="match status" value="1"/>
</dbReference>
<dbReference type="GeneID" id="119730335"/>
<dbReference type="EnsemblMetazoa" id="XM_038203175.1">
    <property type="protein sequence ID" value="XP_038059103.1"/>
    <property type="gene ID" value="LOC119730335"/>
</dbReference>
<dbReference type="Gene3D" id="1.20.900.10">
    <property type="entry name" value="Dbl homology (DH) domain"/>
    <property type="match status" value="1"/>
</dbReference>
<dbReference type="SUPFAM" id="SSF48065">
    <property type="entry name" value="DBL homology domain (DH-domain)"/>
    <property type="match status" value="1"/>
</dbReference>
<dbReference type="InterPro" id="IPR037769">
    <property type="entry name" value="Abr/Bcr"/>
</dbReference>
<dbReference type="Proteomes" id="UP000887568">
    <property type="component" value="Unplaced"/>
</dbReference>